<evidence type="ECO:0000313" key="2">
    <source>
        <dbReference type="EMBL" id="SHM22833.1"/>
    </source>
</evidence>
<dbReference type="Gene3D" id="3.30.1380.10">
    <property type="match status" value="1"/>
</dbReference>
<dbReference type="GO" id="GO:0004180">
    <property type="term" value="F:carboxypeptidase activity"/>
    <property type="evidence" value="ECO:0007669"/>
    <property type="project" value="UniProtKB-KW"/>
</dbReference>
<keyword evidence="2" id="KW-0378">Hydrolase</keyword>
<keyword evidence="2" id="KW-0645">Protease</keyword>
<proteinExistence type="predicted"/>
<protein>
    <submittedName>
        <fullName evidence="2">D-alanyl-D-alanine carboxypeptidase</fullName>
    </submittedName>
</protein>
<dbReference type="InterPro" id="IPR003709">
    <property type="entry name" value="VanY-like_core_dom"/>
</dbReference>
<accession>A0A1M7H352</accession>
<feature type="domain" description="D-alanyl-D-alanine carboxypeptidase-like core" evidence="1">
    <location>
        <begin position="182"/>
        <end position="246"/>
    </location>
</feature>
<dbReference type="InterPro" id="IPR052179">
    <property type="entry name" value="DD-CPase-like"/>
</dbReference>
<dbReference type="EMBL" id="FRCT01000002">
    <property type="protein sequence ID" value="SHM22833.1"/>
    <property type="molecule type" value="Genomic_DNA"/>
</dbReference>
<keyword evidence="2" id="KW-0121">Carboxypeptidase</keyword>
<dbReference type="AlphaFoldDB" id="A0A1M7H352"/>
<gene>
    <name evidence="2" type="ORF">SAMN04487860_10288</name>
</gene>
<dbReference type="GO" id="GO:0006508">
    <property type="term" value="P:proteolysis"/>
    <property type="evidence" value="ECO:0007669"/>
    <property type="project" value="InterPro"/>
</dbReference>
<dbReference type="OrthoDB" id="9792074at2"/>
<evidence type="ECO:0000259" key="1">
    <source>
        <dbReference type="Pfam" id="PF02557"/>
    </source>
</evidence>
<dbReference type="RefSeq" id="WP_072948406.1">
    <property type="nucleotide sequence ID" value="NZ_FRCT01000002.1"/>
</dbReference>
<reference evidence="2 3" key="1">
    <citation type="submission" date="2016-11" db="EMBL/GenBank/DDBJ databases">
        <authorList>
            <person name="Jaros S."/>
            <person name="Januszkiewicz K."/>
            <person name="Wedrychowicz H."/>
        </authorList>
    </citation>
    <scope>NUCLEOTIDE SEQUENCE [LARGE SCALE GENOMIC DNA]</scope>
    <source>
        <strain evidence="2 3">Y1</strain>
    </source>
</reference>
<dbReference type="PANTHER" id="PTHR34385">
    <property type="entry name" value="D-ALANYL-D-ALANINE CARBOXYPEPTIDASE"/>
    <property type="match status" value="1"/>
</dbReference>
<dbReference type="SUPFAM" id="SSF55166">
    <property type="entry name" value="Hedgehog/DD-peptidase"/>
    <property type="match status" value="1"/>
</dbReference>
<dbReference type="Pfam" id="PF02557">
    <property type="entry name" value="VanY"/>
    <property type="match status" value="1"/>
</dbReference>
<dbReference type="Gene3D" id="3.30.200.180">
    <property type="match status" value="1"/>
</dbReference>
<evidence type="ECO:0000313" key="3">
    <source>
        <dbReference type="Proteomes" id="UP000184394"/>
    </source>
</evidence>
<sequence>MSETKKCRLRVGRVFLAMVLTAGTLFGADTIRRSLESHQPYNLTIHGDFRNSEDNAEPLTGNSLSYGTTDEATTAFEGIKYLGYSEFELSKDDISKGILSVYTDKAPASVSDQGHMVDLAEEKNEFYSIVDEKSYLLNKDAAGALNRMMEDYANEIGLADFMVYGTTDTFTGEDSLCPKKFSESKAGYCVDLALNAYGNVLEYDGCDAEGWVVENCWKYGFVVRYPEGKKEKTGNEYCPWHLRYVGEVHAAIMSSKKMCLEEYVDYLEQYTFEEPYSFTFNSESYQIYSVSGNDDRLETRVPISGNYELSGDNRNSFIIMQKN</sequence>
<name>A0A1M7H352_RUMFL</name>
<dbReference type="InterPro" id="IPR009045">
    <property type="entry name" value="Zn_M74/Hedgehog-like"/>
</dbReference>
<organism evidence="2 3">
    <name type="scientific">Ruminococcus flavefaciens</name>
    <dbReference type="NCBI Taxonomy" id="1265"/>
    <lineage>
        <taxon>Bacteria</taxon>
        <taxon>Bacillati</taxon>
        <taxon>Bacillota</taxon>
        <taxon>Clostridia</taxon>
        <taxon>Eubacteriales</taxon>
        <taxon>Oscillospiraceae</taxon>
        <taxon>Ruminococcus</taxon>
    </lineage>
</organism>
<dbReference type="Proteomes" id="UP000184394">
    <property type="component" value="Unassembled WGS sequence"/>
</dbReference>
<dbReference type="PANTHER" id="PTHR34385:SF1">
    <property type="entry name" value="PEPTIDOGLYCAN L-ALANYL-D-GLUTAMATE ENDOPEPTIDASE CWLK"/>
    <property type="match status" value="1"/>
</dbReference>